<dbReference type="AlphaFoldDB" id="A0A7S8IFF6"/>
<organism evidence="1 2">
    <name type="scientific">Phototrophicus methaneseepsis</name>
    <dbReference type="NCBI Taxonomy" id="2710758"/>
    <lineage>
        <taxon>Bacteria</taxon>
        <taxon>Bacillati</taxon>
        <taxon>Chloroflexota</taxon>
        <taxon>Candidatus Thermofontia</taxon>
        <taxon>Phototrophicales</taxon>
        <taxon>Phototrophicaceae</taxon>
        <taxon>Phototrophicus</taxon>
    </lineage>
</organism>
<accession>A0A7S8IFF6</accession>
<keyword evidence="2" id="KW-1185">Reference proteome</keyword>
<evidence type="ECO:0000313" key="1">
    <source>
        <dbReference type="EMBL" id="QPC82903.1"/>
    </source>
</evidence>
<protein>
    <submittedName>
        <fullName evidence="1">Uncharacterized protein</fullName>
    </submittedName>
</protein>
<evidence type="ECO:0000313" key="2">
    <source>
        <dbReference type="Proteomes" id="UP000594468"/>
    </source>
</evidence>
<proteinExistence type="predicted"/>
<reference evidence="1 2" key="1">
    <citation type="submission" date="2020-02" db="EMBL/GenBank/DDBJ databases">
        <authorList>
            <person name="Zheng R.K."/>
            <person name="Sun C.M."/>
        </authorList>
    </citation>
    <scope>NUCLEOTIDE SEQUENCE [LARGE SCALE GENOMIC DNA]</scope>
    <source>
        <strain evidence="2">rifampicinis</strain>
    </source>
</reference>
<dbReference type="KEGG" id="pmet:G4Y79_00595"/>
<dbReference type="Proteomes" id="UP000594468">
    <property type="component" value="Chromosome"/>
</dbReference>
<name>A0A7S8IFF6_9CHLR</name>
<dbReference type="EMBL" id="CP062983">
    <property type="protein sequence ID" value="QPC82903.1"/>
    <property type="molecule type" value="Genomic_DNA"/>
</dbReference>
<gene>
    <name evidence="1" type="ORF">G4Y79_00595</name>
</gene>
<dbReference type="RefSeq" id="WP_195170972.1">
    <property type="nucleotide sequence ID" value="NZ_CP062983.1"/>
</dbReference>
<sequence>MLLPCLRHQIQQQNAVSALLGLKQIKSPVLQNALVTSGRNAQEETPGPIVVVFGPGLHEAEDDYKKV</sequence>